<evidence type="ECO:0000256" key="4">
    <source>
        <dbReference type="ARBA" id="ARBA00022842"/>
    </source>
</evidence>
<gene>
    <name evidence="10" type="ORF">LEN_0979</name>
</gene>
<dbReference type="InterPro" id="IPR005123">
    <property type="entry name" value="Oxoglu/Fe-dep_dioxygenase_dom"/>
</dbReference>
<name>A0AAU9AMQ8_LYSEN</name>
<dbReference type="Gene3D" id="2.60.120.590">
    <property type="entry name" value="Alpha-ketoglutarate-dependent dioxygenase AlkB-like"/>
    <property type="match status" value="1"/>
</dbReference>
<keyword evidence="3" id="KW-0227">DNA damage</keyword>
<dbReference type="GO" id="GO:0032451">
    <property type="term" value="F:demethylase activity"/>
    <property type="evidence" value="ECO:0007669"/>
    <property type="project" value="UniProtKB-ARBA"/>
</dbReference>
<sequence length="199" mass="22363">MPSTRLPLQDAELAYDPHWLDADAADALFAALRAQATWEVHRIRLFGREHDSPRLSSWIGDADARYRYSGTEFRPHPWPPALLPVRERLAHECGVPFNSVLANGYRDGRDAMGWHSDDEPELGPAPLIASLSLGARRRFTLKHRRDPALKAALELGHGSLLLMSGPTQANYRHALPRTARPVGERINLTFRVIRPATKE</sequence>
<evidence type="ECO:0000313" key="10">
    <source>
        <dbReference type="EMBL" id="BAV96466.1"/>
    </source>
</evidence>
<dbReference type="GO" id="GO:0051213">
    <property type="term" value="F:dioxygenase activity"/>
    <property type="evidence" value="ECO:0007669"/>
    <property type="project" value="UniProtKB-KW"/>
</dbReference>
<dbReference type="SUPFAM" id="SSF51197">
    <property type="entry name" value="Clavaminate synthase-like"/>
    <property type="match status" value="1"/>
</dbReference>
<dbReference type="GO" id="GO:0046872">
    <property type="term" value="F:metal ion binding"/>
    <property type="evidence" value="ECO:0007669"/>
    <property type="project" value="UniProtKB-KW"/>
</dbReference>
<keyword evidence="8" id="KW-0234">DNA repair</keyword>
<dbReference type="AlphaFoldDB" id="A0AAU9AMQ8"/>
<evidence type="ECO:0000259" key="9">
    <source>
        <dbReference type="PROSITE" id="PS51471"/>
    </source>
</evidence>
<evidence type="ECO:0000313" key="11">
    <source>
        <dbReference type="Proteomes" id="UP000218824"/>
    </source>
</evidence>
<dbReference type="RefSeq" id="WP_096376872.1">
    <property type="nucleotide sequence ID" value="NZ_AP014940.1"/>
</dbReference>
<comment type="cofactor">
    <cofactor evidence="1">
        <name>Fe(2+)</name>
        <dbReference type="ChEBI" id="CHEBI:29033"/>
    </cofactor>
</comment>
<proteinExistence type="predicted"/>
<dbReference type="FunFam" id="2.60.120.590:FF:000004">
    <property type="entry name" value="DNA oxidative demethylase ALKBH2"/>
    <property type="match status" value="1"/>
</dbReference>
<protein>
    <submittedName>
        <fullName evidence="10">Alpha-ketoglutarate-dependent dioxygenase alkB homolog</fullName>
    </submittedName>
</protein>
<keyword evidence="2" id="KW-0479">Metal-binding</keyword>
<reference evidence="10 11" key="1">
    <citation type="journal article" date="2017" name="DNA Res.">
        <title>Complete genome sequence and expression profile of the commercial lytic enzyme producer Lysobacter enzymogenes M497-1.</title>
        <authorList>
            <person name="Takami H."/>
            <person name="Toyoda A."/>
            <person name="Uchiyama I."/>
            <person name="Itoh T."/>
            <person name="Takaki Y."/>
            <person name="Arai W."/>
            <person name="Nishi S."/>
            <person name="Kawai M."/>
            <person name="Shinya K."/>
            <person name="Ikeda H."/>
        </authorList>
    </citation>
    <scope>NUCLEOTIDE SEQUENCE [LARGE SCALE GENOMIC DNA]</scope>
    <source>
        <strain evidence="10 11">M497-1</strain>
    </source>
</reference>
<keyword evidence="5 10" id="KW-0223">Dioxygenase</keyword>
<dbReference type="GO" id="GO:0016705">
    <property type="term" value="F:oxidoreductase activity, acting on paired donors, with incorporation or reduction of molecular oxygen"/>
    <property type="evidence" value="ECO:0007669"/>
    <property type="project" value="UniProtKB-ARBA"/>
</dbReference>
<dbReference type="KEGG" id="lem:LEN_0979"/>
<dbReference type="Pfam" id="PF13532">
    <property type="entry name" value="2OG-FeII_Oxy_2"/>
    <property type="match status" value="1"/>
</dbReference>
<evidence type="ECO:0000256" key="5">
    <source>
        <dbReference type="ARBA" id="ARBA00022964"/>
    </source>
</evidence>
<evidence type="ECO:0000256" key="2">
    <source>
        <dbReference type="ARBA" id="ARBA00022723"/>
    </source>
</evidence>
<dbReference type="GeneID" id="83062870"/>
<evidence type="ECO:0000256" key="8">
    <source>
        <dbReference type="ARBA" id="ARBA00023204"/>
    </source>
</evidence>
<evidence type="ECO:0000256" key="6">
    <source>
        <dbReference type="ARBA" id="ARBA00023002"/>
    </source>
</evidence>
<organism evidence="10 11">
    <name type="scientific">Lysobacter enzymogenes</name>
    <dbReference type="NCBI Taxonomy" id="69"/>
    <lineage>
        <taxon>Bacteria</taxon>
        <taxon>Pseudomonadati</taxon>
        <taxon>Pseudomonadota</taxon>
        <taxon>Gammaproteobacteria</taxon>
        <taxon>Lysobacterales</taxon>
        <taxon>Lysobacteraceae</taxon>
        <taxon>Lysobacter</taxon>
    </lineage>
</organism>
<feature type="domain" description="Fe2OG dioxygenase" evidence="9">
    <location>
        <begin position="96"/>
        <end position="194"/>
    </location>
</feature>
<evidence type="ECO:0000256" key="1">
    <source>
        <dbReference type="ARBA" id="ARBA00001954"/>
    </source>
</evidence>
<evidence type="ECO:0000256" key="3">
    <source>
        <dbReference type="ARBA" id="ARBA00022763"/>
    </source>
</evidence>
<keyword evidence="7" id="KW-0408">Iron</keyword>
<dbReference type="Proteomes" id="UP000218824">
    <property type="component" value="Chromosome"/>
</dbReference>
<dbReference type="GO" id="GO:0006307">
    <property type="term" value="P:DNA alkylation repair"/>
    <property type="evidence" value="ECO:0007669"/>
    <property type="project" value="InterPro"/>
</dbReference>
<accession>A0AAU9AMQ8</accession>
<keyword evidence="4" id="KW-0460">Magnesium</keyword>
<dbReference type="InterPro" id="IPR027450">
    <property type="entry name" value="AlkB-like"/>
</dbReference>
<dbReference type="GO" id="GO:0140097">
    <property type="term" value="F:catalytic activity, acting on DNA"/>
    <property type="evidence" value="ECO:0007669"/>
    <property type="project" value="UniProtKB-ARBA"/>
</dbReference>
<dbReference type="GO" id="GO:0016787">
    <property type="term" value="F:hydrolase activity"/>
    <property type="evidence" value="ECO:0007669"/>
    <property type="project" value="UniProtKB-ARBA"/>
</dbReference>
<evidence type="ECO:0000256" key="7">
    <source>
        <dbReference type="ARBA" id="ARBA00023004"/>
    </source>
</evidence>
<dbReference type="InterPro" id="IPR032854">
    <property type="entry name" value="ALKBH3"/>
</dbReference>
<dbReference type="PANTHER" id="PTHR31212:SF4">
    <property type="entry name" value="ALPHA-KETOGLUTARATE-DEPENDENT DIOXYGENASE ALKB HOMOLOG 3"/>
    <property type="match status" value="1"/>
</dbReference>
<dbReference type="InterPro" id="IPR037151">
    <property type="entry name" value="AlkB-like_sf"/>
</dbReference>
<dbReference type="PROSITE" id="PS51471">
    <property type="entry name" value="FE2OG_OXY"/>
    <property type="match status" value="1"/>
</dbReference>
<dbReference type="EMBL" id="AP014940">
    <property type="protein sequence ID" value="BAV96466.1"/>
    <property type="molecule type" value="Genomic_DNA"/>
</dbReference>
<keyword evidence="6" id="KW-0560">Oxidoreductase</keyword>
<dbReference type="PANTHER" id="PTHR31212">
    <property type="entry name" value="ALPHA-KETOGLUTARATE-DEPENDENT DIOXYGENASE ALKB HOMOLOG 3"/>
    <property type="match status" value="1"/>
</dbReference>